<protein>
    <submittedName>
        <fullName evidence="1">Uncharacterized protein</fullName>
    </submittedName>
</protein>
<reference evidence="1" key="1">
    <citation type="submission" date="2020-08" db="EMBL/GenBank/DDBJ databases">
        <title>Multicomponent nature underlies the extraordinary mechanical properties of spider dragline silk.</title>
        <authorList>
            <person name="Kono N."/>
            <person name="Nakamura H."/>
            <person name="Mori M."/>
            <person name="Yoshida Y."/>
            <person name="Ohtoshi R."/>
            <person name="Malay A.D."/>
            <person name="Moran D.A.P."/>
            <person name="Tomita M."/>
            <person name="Numata K."/>
            <person name="Arakawa K."/>
        </authorList>
    </citation>
    <scope>NUCLEOTIDE SEQUENCE</scope>
</reference>
<comment type="caution">
    <text evidence="1">The sequence shown here is derived from an EMBL/GenBank/DDBJ whole genome shotgun (WGS) entry which is preliminary data.</text>
</comment>
<accession>A0A8X6VER0</accession>
<gene>
    <name evidence="1" type="ORF">TNCV_1173231</name>
</gene>
<name>A0A8X6VER0_TRICX</name>
<keyword evidence="2" id="KW-1185">Reference proteome</keyword>
<dbReference type="Proteomes" id="UP000887159">
    <property type="component" value="Unassembled WGS sequence"/>
</dbReference>
<evidence type="ECO:0000313" key="1">
    <source>
        <dbReference type="EMBL" id="GFY03365.1"/>
    </source>
</evidence>
<dbReference type="AlphaFoldDB" id="A0A8X6VER0"/>
<sequence>MVITTVKSFCILEFQLFRCKRHLEIVTEKKHQPTRAFCDAIINLRKQVPCVERKARPTKSLGRSSGEDEAEFCSKFTEVNESCHL</sequence>
<organism evidence="1 2">
    <name type="scientific">Trichonephila clavipes</name>
    <name type="common">Golden silk orbweaver</name>
    <name type="synonym">Nephila clavipes</name>
    <dbReference type="NCBI Taxonomy" id="2585209"/>
    <lineage>
        <taxon>Eukaryota</taxon>
        <taxon>Metazoa</taxon>
        <taxon>Ecdysozoa</taxon>
        <taxon>Arthropoda</taxon>
        <taxon>Chelicerata</taxon>
        <taxon>Arachnida</taxon>
        <taxon>Araneae</taxon>
        <taxon>Araneomorphae</taxon>
        <taxon>Entelegynae</taxon>
        <taxon>Araneoidea</taxon>
        <taxon>Nephilidae</taxon>
        <taxon>Trichonephila</taxon>
    </lineage>
</organism>
<dbReference type="EMBL" id="BMAU01021236">
    <property type="protein sequence ID" value="GFY03365.1"/>
    <property type="molecule type" value="Genomic_DNA"/>
</dbReference>
<proteinExistence type="predicted"/>
<evidence type="ECO:0000313" key="2">
    <source>
        <dbReference type="Proteomes" id="UP000887159"/>
    </source>
</evidence>